<protein>
    <recommendedName>
        <fullName evidence="13">Aminotransferase class V-fold PLP-dependent enzyme</fullName>
    </recommendedName>
</protein>
<dbReference type="InterPro" id="IPR039426">
    <property type="entry name" value="TonB-dep_rcpt-like"/>
</dbReference>
<dbReference type="Pfam" id="PF00593">
    <property type="entry name" value="TonB_dep_Rec_b-barrel"/>
    <property type="match status" value="1"/>
</dbReference>
<dbReference type="CDD" id="cd01347">
    <property type="entry name" value="ligand_gated_channel"/>
    <property type="match status" value="1"/>
</dbReference>
<dbReference type="InterPro" id="IPR015422">
    <property type="entry name" value="PyrdxlP-dep_Trfase_small"/>
</dbReference>
<comment type="subcellular location">
    <subcellularLocation>
        <location evidence="1">Cell outer membrane</location>
        <topology evidence="1">Multi-pass membrane protein</topology>
    </subcellularLocation>
</comment>
<evidence type="ECO:0000313" key="12">
    <source>
        <dbReference type="EMBL" id="KAJ9631397.1"/>
    </source>
</evidence>
<keyword evidence="2" id="KW-0813">Transport</keyword>
<gene>
    <name evidence="12" type="ORF">H2204_008124</name>
</gene>
<feature type="domain" description="TonB-dependent receptor plug" evidence="11">
    <location>
        <begin position="168"/>
        <end position="284"/>
    </location>
</feature>
<name>A0AA39CV06_9EURO</name>
<dbReference type="PANTHER" id="PTHR47234">
    <property type="match status" value="1"/>
</dbReference>
<comment type="caution">
    <text evidence="12">The sequence shown here is derived from an EMBL/GenBank/DDBJ whole genome shotgun (WGS) entry which is preliminary data.</text>
</comment>
<dbReference type="Pfam" id="PF00266">
    <property type="entry name" value="Aminotran_5"/>
    <property type="match status" value="1"/>
</dbReference>
<evidence type="ECO:0000256" key="7">
    <source>
        <dbReference type="SAM" id="Phobius"/>
    </source>
</evidence>
<evidence type="ECO:0000256" key="6">
    <source>
        <dbReference type="ARBA" id="ARBA00023237"/>
    </source>
</evidence>
<evidence type="ECO:0000259" key="10">
    <source>
        <dbReference type="Pfam" id="PF00593"/>
    </source>
</evidence>
<dbReference type="SUPFAM" id="SSF53383">
    <property type="entry name" value="PLP-dependent transferases"/>
    <property type="match status" value="1"/>
</dbReference>
<dbReference type="Gene3D" id="3.90.1150.10">
    <property type="entry name" value="Aspartate Aminotransferase, domain 1"/>
    <property type="match status" value="1"/>
</dbReference>
<evidence type="ECO:0000259" key="9">
    <source>
        <dbReference type="Pfam" id="PF00266"/>
    </source>
</evidence>
<keyword evidence="4" id="KW-0798">TonB box</keyword>
<feature type="signal peptide" evidence="8">
    <location>
        <begin position="1"/>
        <end position="33"/>
    </location>
</feature>
<dbReference type="InterPro" id="IPR000531">
    <property type="entry name" value="Beta-barrel_TonB"/>
</dbReference>
<evidence type="ECO:0000256" key="5">
    <source>
        <dbReference type="ARBA" id="ARBA00023136"/>
    </source>
</evidence>
<keyword evidence="3 7" id="KW-0812">Transmembrane</keyword>
<evidence type="ECO:0000256" key="2">
    <source>
        <dbReference type="ARBA" id="ARBA00022448"/>
    </source>
</evidence>
<dbReference type="Gene3D" id="2.170.130.10">
    <property type="entry name" value="TonB-dependent receptor, plug domain"/>
    <property type="match status" value="1"/>
</dbReference>
<dbReference type="PROSITE" id="PS52016">
    <property type="entry name" value="TONB_DEPENDENT_REC_3"/>
    <property type="match status" value="1"/>
</dbReference>
<evidence type="ECO:0000256" key="3">
    <source>
        <dbReference type="ARBA" id="ARBA00022692"/>
    </source>
</evidence>
<feature type="transmembrane region" description="Helical" evidence="7">
    <location>
        <begin position="63"/>
        <end position="88"/>
    </location>
</feature>
<feature type="domain" description="TonB-dependent receptor-like beta-barrel" evidence="10">
    <location>
        <begin position="408"/>
        <end position="871"/>
    </location>
</feature>
<evidence type="ECO:0000259" key="11">
    <source>
        <dbReference type="Pfam" id="PF07715"/>
    </source>
</evidence>
<evidence type="ECO:0008006" key="13">
    <source>
        <dbReference type="Google" id="ProtNLM"/>
    </source>
</evidence>
<keyword evidence="8" id="KW-0732">Signal</keyword>
<reference evidence="12" key="1">
    <citation type="submission" date="2022-10" db="EMBL/GenBank/DDBJ databases">
        <title>Culturing micro-colonial fungi from biological soil crusts in the Mojave desert and describing Neophaeococcomyces mojavensis, and introducing the new genera and species Taxawa tesnikishii.</title>
        <authorList>
            <person name="Kurbessoian T."/>
            <person name="Stajich J.E."/>
        </authorList>
    </citation>
    <scope>NUCLEOTIDE SEQUENCE</scope>
    <source>
        <strain evidence="12">TK_35</strain>
    </source>
</reference>
<evidence type="ECO:0000256" key="4">
    <source>
        <dbReference type="ARBA" id="ARBA00023077"/>
    </source>
</evidence>
<dbReference type="SUPFAM" id="SSF56935">
    <property type="entry name" value="Porins"/>
    <property type="match status" value="1"/>
</dbReference>
<keyword evidence="7" id="KW-1133">Transmembrane helix</keyword>
<feature type="chain" id="PRO_5041296008" description="Aminotransferase class V-fold PLP-dependent enzyme" evidence="8">
    <location>
        <begin position="34"/>
        <end position="1337"/>
    </location>
</feature>
<dbReference type="Gene3D" id="2.40.170.20">
    <property type="entry name" value="TonB-dependent receptor, beta-barrel domain"/>
    <property type="match status" value="1"/>
</dbReference>
<dbReference type="InterPro" id="IPR036942">
    <property type="entry name" value="Beta-barrel_TonB_sf"/>
</dbReference>
<evidence type="ECO:0000256" key="8">
    <source>
        <dbReference type="SAM" id="SignalP"/>
    </source>
</evidence>
<dbReference type="Pfam" id="PF07715">
    <property type="entry name" value="Plug"/>
    <property type="match status" value="1"/>
</dbReference>
<dbReference type="InterPro" id="IPR012910">
    <property type="entry name" value="Plug_dom"/>
</dbReference>
<dbReference type="InterPro" id="IPR037066">
    <property type="entry name" value="Plug_dom_sf"/>
</dbReference>
<feature type="domain" description="Aminotransferase class V" evidence="9">
    <location>
        <begin position="990"/>
        <end position="1291"/>
    </location>
</feature>
<dbReference type="InterPro" id="IPR015421">
    <property type="entry name" value="PyrdxlP-dep_Trfase_major"/>
</dbReference>
<accession>A0AA39CV06</accession>
<dbReference type="EMBL" id="JAPDRN010000057">
    <property type="protein sequence ID" value="KAJ9631397.1"/>
    <property type="molecule type" value="Genomic_DNA"/>
</dbReference>
<sequence>MWRRAPRWRGDPWLYRVMFSLLAALLAPTLLMAGHGGLPCPTIGGLVLVLMDLEWIGYLQVNLIAFGTEDTAILSAPFLFVFVIALFIPLRTARPAVPPGPVVPSRSPAVHRSKLSRSILLALGLVSAGGAIAADAGTADTSSSGNAAAPTQLDAMLVTGTRASNRTQFETLAPVDVFTKQDIQSVDSTDLKDVLAQLVPSFVVQRLPMADGQVFVRPATLRGLSPDQTLVLVNGRRFHRSALLGNRGAQAADLAQIPTSAIKRIEVLRDGASAQYGSDAIAGVINIILEDSPGTEMTAGYSQYAQGDGGSRDFSARTGWALGDYGSLALFAESSNSDATSRTRQRPDAIAFQAAHPELDVPNPVQRWGQPELESRRVGFNLKANASDTLELYAFGLYSHSEGVSDFNWRNPDTTTGAYRTTSIFPGWNLRSIYPVGFSPQYGNTQNDLQLVAGLRGEITPKLRWDLSASYGRNAIDYSLKNSINASLGPNSPTAFDLGRLTQTEKNANADFNYEWDVAALSKPINVAFGAEFRQETYEVRAGDPASYAVGPGAAAGLEANSNGAPGFSASQAGQWSQRSKAAYVDMEVPLGQRWSIGAAGRYEDFSSFGSTVDGKLSARFAITPDVALRGTVSTGFRAPTPAQLNTTSTTQGLDTRTLQIFTSGRLSPTDPLAQLLGAKPLTPEESRTASLGLTWRTDIGLSGSVDVYRITLSDRFSQSASFAIPAGTPNPLGYTSVNYFTNDFDTTTTGVDVVGNYLRDLSAGRMTLTLAYNYNQTRVDNGSTSVATNETQRVLFEDRLPEHKGSFTGSWDVGAWSLMARVRYYGKWTDSTGNATGDIYQQFGAMTFLDLAVGYRINEHHSLRVGADNVFDRYPDEATFQASRGLIYSRNAPYDTDVPADLLMDGRRRSLLRAGALLPAAAALSSLPAAGVARYAGPMQIPATTVAPDVLARDEGYWATVASHFDITDEVNHLENGYWGAMGRETLASYQRHTAEVNRGNAWYGRHAFPTQYMAVHRQVADMLGVGADEIALTRGATEAMLALIGGYNRLAAGDQVLYADIDYDSMINAMRWLQQRRGVQVERIALPAVPSREQILQAYDDAFARLPRLKLVLLTQVSHRHGLVLPVAELAERARARGIDVIVDAAHGFGQIDYAVPNLKADFVGINLHKWIGAPVGVGAMYVRKGRVADLDPYMGETDDGRVGSRVHTGTVNFAAYLALPEAIALHQRIGAANKQARLRYLRERWTVPARQMAHIEVLSSPDPALASALASFRLRGHASVEQNQALQKRLLDEHRIFTTHRDGLDSGACVRVTPSVFTRPAQMDALVQALAALA</sequence>
<dbReference type="PANTHER" id="PTHR47234:SF3">
    <property type="entry name" value="SECRETIN_TONB SHORT N-TERMINAL DOMAIN-CONTAINING PROTEIN"/>
    <property type="match status" value="1"/>
</dbReference>
<organism evidence="12">
    <name type="scientific">Knufia peltigerae</name>
    <dbReference type="NCBI Taxonomy" id="1002370"/>
    <lineage>
        <taxon>Eukaryota</taxon>
        <taxon>Fungi</taxon>
        <taxon>Dikarya</taxon>
        <taxon>Ascomycota</taxon>
        <taxon>Pezizomycotina</taxon>
        <taxon>Eurotiomycetes</taxon>
        <taxon>Chaetothyriomycetidae</taxon>
        <taxon>Chaetothyriales</taxon>
        <taxon>Trichomeriaceae</taxon>
        <taxon>Knufia</taxon>
    </lineage>
</organism>
<dbReference type="InterPro" id="IPR015424">
    <property type="entry name" value="PyrdxlP-dep_Trfase"/>
</dbReference>
<keyword evidence="5 7" id="KW-0472">Membrane</keyword>
<proteinExistence type="predicted"/>
<evidence type="ECO:0000256" key="1">
    <source>
        <dbReference type="ARBA" id="ARBA00004571"/>
    </source>
</evidence>
<keyword evidence="6" id="KW-0998">Cell outer membrane</keyword>
<dbReference type="InterPro" id="IPR000192">
    <property type="entry name" value="Aminotrans_V_dom"/>
</dbReference>
<dbReference type="Gene3D" id="3.40.640.10">
    <property type="entry name" value="Type I PLP-dependent aspartate aminotransferase-like (Major domain)"/>
    <property type="match status" value="1"/>
</dbReference>